<keyword evidence="1" id="KW-1133">Transmembrane helix</keyword>
<protein>
    <submittedName>
        <fullName evidence="2">Uncharacterized protein</fullName>
    </submittedName>
</protein>
<feature type="transmembrane region" description="Helical" evidence="1">
    <location>
        <begin position="171"/>
        <end position="187"/>
    </location>
</feature>
<proteinExistence type="predicted"/>
<keyword evidence="1" id="KW-0472">Membrane</keyword>
<reference evidence="2" key="1">
    <citation type="submission" date="2021-01" db="EMBL/GenBank/DDBJ databases">
        <authorList>
            <person name="Corre E."/>
            <person name="Pelletier E."/>
            <person name="Niang G."/>
            <person name="Scheremetjew M."/>
            <person name="Finn R."/>
            <person name="Kale V."/>
            <person name="Holt S."/>
            <person name="Cochrane G."/>
            <person name="Meng A."/>
            <person name="Brown T."/>
            <person name="Cohen L."/>
        </authorList>
    </citation>
    <scope>NUCLEOTIDE SEQUENCE</scope>
    <source>
        <strain evidence="2">CCMP622</strain>
    </source>
</reference>
<dbReference type="AlphaFoldDB" id="A0A7S2X795"/>
<evidence type="ECO:0000313" key="2">
    <source>
        <dbReference type="EMBL" id="CAD9750152.1"/>
    </source>
</evidence>
<feature type="transmembrane region" description="Helical" evidence="1">
    <location>
        <begin position="107"/>
        <end position="128"/>
    </location>
</feature>
<name>A0A7S2X795_9EUKA</name>
<keyword evidence="1" id="KW-0812">Transmembrane</keyword>
<gene>
    <name evidence="2" type="ORF">LSP00402_LOCUS3058</name>
</gene>
<organism evidence="2">
    <name type="scientific">Lotharella oceanica</name>
    <dbReference type="NCBI Taxonomy" id="641309"/>
    <lineage>
        <taxon>Eukaryota</taxon>
        <taxon>Sar</taxon>
        <taxon>Rhizaria</taxon>
        <taxon>Cercozoa</taxon>
        <taxon>Chlorarachniophyceae</taxon>
        <taxon>Lotharella</taxon>
    </lineage>
</organism>
<accession>A0A7S2X795</accession>
<dbReference type="EMBL" id="HBHP01004937">
    <property type="protein sequence ID" value="CAD9750152.1"/>
    <property type="molecule type" value="Transcribed_RNA"/>
</dbReference>
<feature type="transmembrane region" description="Helical" evidence="1">
    <location>
        <begin position="284"/>
        <end position="306"/>
    </location>
</feature>
<feature type="transmembrane region" description="Helical" evidence="1">
    <location>
        <begin position="37"/>
        <end position="55"/>
    </location>
</feature>
<feature type="transmembrane region" description="Helical" evidence="1">
    <location>
        <begin position="199"/>
        <end position="215"/>
    </location>
</feature>
<feature type="transmembrane region" description="Helical" evidence="1">
    <location>
        <begin position="245"/>
        <end position="264"/>
    </location>
</feature>
<feature type="transmembrane region" description="Helical" evidence="1">
    <location>
        <begin position="76"/>
        <end position="95"/>
    </location>
</feature>
<evidence type="ECO:0000256" key="1">
    <source>
        <dbReference type="SAM" id="Phobius"/>
    </source>
</evidence>
<sequence>MNFHKTLGGLCLGHFIYRFLLVGDRDMDFGPSLSTPLWIGIHALLSASALIFKIPTKRILEGSRIWPEYRLHSIAFAYRSLACMLLIWVEDYYRTQNGGKLEGAPNFYWNVLIVMGTLVAADAGTWWVGKKSRSSTINDLKAPLAMKYFFSVMQFHATMNCLIGVRRYATQFIYVWIIQFTAFILTLRRKNLVPHTPSMVFYGIMLSFGFCVNFYDLRTENSFLMANTLANLAAFLRLGCRMPKYLLWALMSVLAHFARLTTGLDKSSAMGRSGGKFWTDMGEIWFPLYAVSVCLVIALGVMKVAYKKMPYSSVKKTT</sequence>